<dbReference type="AlphaFoldDB" id="A0AAC8YEG7"/>
<dbReference type="InterPro" id="IPR009326">
    <property type="entry name" value="DUF984"/>
</dbReference>
<gene>
    <name evidence="3" type="ORF">A8L58_08315</name>
    <name evidence="2" type="ORF">AXH35_06850</name>
</gene>
<evidence type="ECO:0000313" key="4">
    <source>
        <dbReference type="Proteomes" id="UP000075221"/>
    </source>
</evidence>
<organism evidence="2 4">
    <name type="scientific">Acidipropionibacterium acidipropionici</name>
    <dbReference type="NCBI Taxonomy" id="1748"/>
    <lineage>
        <taxon>Bacteria</taxon>
        <taxon>Bacillati</taxon>
        <taxon>Actinomycetota</taxon>
        <taxon>Actinomycetes</taxon>
        <taxon>Propionibacteriales</taxon>
        <taxon>Propionibacteriaceae</taxon>
        <taxon>Acidipropionibacterium</taxon>
    </lineage>
</organism>
<dbReference type="Gene3D" id="3.10.400.10">
    <property type="entry name" value="Sulfate adenylyltransferase"/>
    <property type="match status" value="1"/>
</dbReference>
<dbReference type="PANTHER" id="PTHR39203">
    <property type="entry name" value="CYTOPLASMIC PROTEIN-RELATED"/>
    <property type="match status" value="1"/>
</dbReference>
<name>A0AAC8YEG7_9ACTN</name>
<dbReference type="RefSeq" id="WP_015071419.1">
    <property type="nucleotide sequence ID" value="NZ_CP014352.1"/>
</dbReference>
<evidence type="ECO:0000313" key="2">
    <source>
        <dbReference type="EMBL" id="AMS05228.1"/>
    </source>
</evidence>
<keyword evidence="5" id="KW-1185">Reference proteome</keyword>
<feature type="domain" description="ASCH" evidence="1">
    <location>
        <begin position="29"/>
        <end position="151"/>
    </location>
</feature>
<reference evidence="2 4" key="2">
    <citation type="submission" date="2016-02" db="EMBL/GenBank/DDBJ databases">
        <title>Complete Genome Sequence of Propionibacterium acidipropionici ATCC 55737.</title>
        <authorList>
            <person name="Luna Flores C.H."/>
            <person name="Nielsen L.K."/>
            <person name="Marcellin E."/>
        </authorList>
    </citation>
    <scope>NUCLEOTIDE SEQUENCE [LARGE SCALE GENOMIC DNA]</scope>
    <source>
        <strain evidence="2 4">ATCC 55737</strain>
    </source>
</reference>
<dbReference type="CDD" id="cd06553">
    <property type="entry name" value="ASCH_Ef3133_like"/>
    <property type="match status" value="1"/>
</dbReference>
<reference evidence="3 5" key="1">
    <citation type="journal article" date="2016" name="Plant Dis.">
        <title>Improved production of propionic acid using genome shuffling.</title>
        <authorList>
            <person name="Luna-Flores C.H."/>
            <person name="Palfreyman R.W."/>
            <person name="Kromer J.O."/>
            <person name="Nielsen L.K."/>
            <person name="Marcellin E."/>
        </authorList>
    </citation>
    <scope>NUCLEOTIDE SEQUENCE [LARGE SCALE GENOMIC DNA]</scope>
    <source>
        <strain evidence="3 5">F3E8</strain>
    </source>
</reference>
<accession>A0AAC8YEG7</accession>
<dbReference type="EMBL" id="CP014352">
    <property type="protein sequence ID" value="AMS05228.1"/>
    <property type="molecule type" value="Genomic_DNA"/>
</dbReference>
<sequence length="161" mass="18002">MSADPRVEEFWDRCREACPGLPEERPGAWAFGATPDQADELLELVLDGTKTGTASSLWDFEYSGDPLPVVGEYSIILDAQAAPRALIETTSVDVVAFGEVSDEHARAEGEGDRSLSAWREIHEWYWRNHSESPRGFEPDMPVVCERFRMRYPRPSGADGRG</sequence>
<dbReference type="Proteomes" id="UP000075221">
    <property type="component" value="Chromosome"/>
</dbReference>
<dbReference type="InterPro" id="IPR007374">
    <property type="entry name" value="ASCH_domain"/>
</dbReference>
<dbReference type="InterPro" id="IPR015947">
    <property type="entry name" value="PUA-like_sf"/>
</dbReference>
<dbReference type="PIRSF" id="PIRSF021320">
    <property type="entry name" value="DUF984"/>
    <property type="match status" value="1"/>
</dbReference>
<dbReference type="EMBL" id="CP015970">
    <property type="protein sequence ID" value="AOZ46708.1"/>
    <property type="molecule type" value="Genomic_DNA"/>
</dbReference>
<dbReference type="PANTHER" id="PTHR39203:SF1">
    <property type="entry name" value="CYTOPLASMIC PROTEIN"/>
    <property type="match status" value="1"/>
</dbReference>
<dbReference type="SUPFAM" id="SSF88697">
    <property type="entry name" value="PUA domain-like"/>
    <property type="match status" value="1"/>
</dbReference>
<dbReference type="SMART" id="SM01022">
    <property type="entry name" value="ASCH"/>
    <property type="match status" value="1"/>
</dbReference>
<evidence type="ECO:0000313" key="5">
    <source>
        <dbReference type="Proteomes" id="UP000178666"/>
    </source>
</evidence>
<dbReference type="Pfam" id="PF04266">
    <property type="entry name" value="ASCH"/>
    <property type="match status" value="1"/>
</dbReference>
<dbReference type="OMA" id="YWRKVHT"/>
<dbReference type="Proteomes" id="UP000178666">
    <property type="component" value="Chromosome"/>
</dbReference>
<evidence type="ECO:0000313" key="3">
    <source>
        <dbReference type="EMBL" id="AOZ46708.1"/>
    </source>
</evidence>
<proteinExistence type="predicted"/>
<evidence type="ECO:0000259" key="1">
    <source>
        <dbReference type="SMART" id="SM01022"/>
    </source>
</evidence>
<protein>
    <submittedName>
        <fullName evidence="2">ASCH domain-containing protein</fullName>
    </submittedName>
</protein>